<dbReference type="Gene3D" id="1.10.630.10">
    <property type="entry name" value="Cytochrome P450"/>
    <property type="match status" value="1"/>
</dbReference>
<comment type="similarity">
    <text evidence="1 2">Belongs to the cytochrome P450 family.</text>
</comment>
<evidence type="ECO:0000256" key="2">
    <source>
        <dbReference type="RuleBase" id="RU000461"/>
    </source>
</evidence>
<organism evidence="3 4">
    <name type="scientific">Deinococcus depolymerans</name>
    <dbReference type="NCBI Taxonomy" id="392408"/>
    <lineage>
        <taxon>Bacteria</taxon>
        <taxon>Thermotogati</taxon>
        <taxon>Deinococcota</taxon>
        <taxon>Deinococci</taxon>
        <taxon>Deinococcales</taxon>
        <taxon>Deinococcaceae</taxon>
        <taxon>Deinococcus</taxon>
    </lineage>
</organism>
<proteinExistence type="inferred from homology"/>
<dbReference type="InterPro" id="IPR017972">
    <property type="entry name" value="Cyt_P450_CS"/>
</dbReference>
<dbReference type="InterPro" id="IPR002397">
    <property type="entry name" value="Cyt_P450_B"/>
</dbReference>
<dbReference type="Pfam" id="PF00067">
    <property type="entry name" value="p450"/>
    <property type="match status" value="1"/>
</dbReference>
<comment type="caution">
    <text evidence="3">The sequence shown here is derived from an EMBL/GenBank/DDBJ whole genome shotgun (WGS) entry which is preliminary data.</text>
</comment>
<keyword evidence="2" id="KW-0560">Oxidoreductase</keyword>
<keyword evidence="2" id="KW-0408">Iron</keyword>
<keyword evidence="2" id="KW-0503">Monooxygenase</keyword>
<dbReference type="InterPro" id="IPR001128">
    <property type="entry name" value="Cyt_P450"/>
</dbReference>
<gene>
    <name evidence="3" type="ORF">GCM10008937_03140</name>
</gene>
<protein>
    <submittedName>
        <fullName evidence="3">Cytochrome P450</fullName>
    </submittedName>
</protein>
<dbReference type="SUPFAM" id="SSF48264">
    <property type="entry name" value="Cytochrome P450"/>
    <property type="match status" value="1"/>
</dbReference>
<sequence length="428" mass="46986">MSAAPQRAALRGRVPGSVPTRTLPVSDPAFVRDPYPLLAQLRADAPVFVDPALDRVVLTRHADISAALRDRRLGRSALHRYSRDELGWPRPDPAQANFDAFNTNHLLDSEPPKHTRLRSLVGLAFTPRRVEALQGRIETLLAEQLDGLREQGTFDLVSAYAEPLPVTVIAELLGVPEEHRAQLRPWSAAIVKLYEPSAGAAEQAAAERAVLDFSALLRELAAQRRAEPRDDLITALVQVEQDGDRLTAQELIDTCILLLNAGHEASVNGLSAGVQALLRDRRHWETLVQAAPHEGSLPVFRRAVEELLRFDTPLPMFERIVLDPVTLGGADLRPGDRVSLLYASGNRDPQRFDAPDDLRLDRDPNPHLTFGLGIHYCLGAPLARLELAMSLRALCRALPDLHLGGPDAAQYTGGFVIRGLDRLTVQVG</sequence>
<dbReference type="PROSITE" id="PS00086">
    <property type="entry name" value="CYTOCHROME_P450"/>
    <property type="match status" value="1"/>
</dbReference>
<name>A0ABN1BK01_9DEIO</name>
<dbReference type="PANTHER" id="PTHR46696">
    <property type="entry name" value="P450, PUTATIVE (EUROFUNG)-RELATED"/>
    <property type="match status" value="1"/>
</dbReference>
<evidence type="ECO:0000313" key="4">
    <source>
        <dbReference type="Proteomes" id="UP001500191"/>
    </source>
</evidence>
<dbReference type="RefSeq" id="WP_343755303.1">
    <property type="nucleotide sequence ID" value="NZ_BAAADB010000003.1"/>
</dbReference>
<dbReference type="CDD" id="cd20625">
    <property type="entry name" value="CYP164-like"/>
    <property type="match status" value="1"/>
</dbReference>
<evidence type="ECO:0000313" key="3">
    <source>
        <dbReference type="EMBL" id="GAA0499292.1"/>
    </source>
</evidence>
<keyword evidence="4" id="KW-1185">Reference proteome</keyword>
<dbReference type="PANTHER" id="PTHR46696:SF1">
    <property type="entry name" value="CYTOCHROME P450 YJIB-RELATED"/>
    <property type="match status" value="1"/>
</dbReference>
<reference evidence="3 4" key="1">
    <citation type="journal article" date="2019" name="Int. J. Syst. Evol. Microbiol.">
        <title>The Global Catalogue of Microorganisms (GCM) 10K type strain sequencing project: providing services to taxonomists for standard genome sequencing and annotation.</title>
        <authorList>
            <consortium name="The Broad Institute Genomics Platform"/>
            <consortium name="The Broad Institute Genome Sequencing Center for Infectious Disease"/>
            <person name="Wu L."/>
            <person name="Ma J."/>
        </authorList>
    </citation>
    <scope>NUCLEOTIDE SEQUENCE [LARGE SCALE GENOMIC DNA]</scope>
    <source>
        <strain evidence="3 4">JCM 14368</strain>
    </source>
</reference>
<keyword evidence="2" id="KW-0479">Metal-binding</keyword>
<dbReference type="InterPro" id="IPR036396">
    <property type="entry name" value="Cyt_P450_sf"/>
</dbReference>
<dbReference type="EMBL" id="BAAADB010000003">
    <property type="protein sequence ID" value="GAA0499292.1"/>
    <property type="molecule type" value="Genomic_DNA"/>
</dbReference>
<evidence type="ECO:0000256" key="1">
    <source>
        <dbReference type="ARBA" id="ARBA00010617"/>
    </source>
</evidence>
<dbReference type="Proteomes" id="UP001500191">
    <property type="component" value="Unassembled WGS sequence"/>
</dbReference>
<accession>A0ABN1BK01</accession>
<keyword evidence="2" id="KW-0349">Heme</keyword>
<dbReference type="PRINTS" id="PR00359">
    <property type="entry name" value="BP450"/>
</dbReference>